<name>A0A4Y7QGF5_9AGAM</name>
<dbReference type="PANTHER" id="PTHR31595:SF57">
    <property type="entry name" value="OS04G0481900 PROTEIN"/>
    <property type="match status" value="1"/>
</dbReference>
<feature type="transmembrane region" description="Helical" evidence="8">
    <location>
        <begin position="6"/>
        <end position="24"/>
    </location>
</feature>
<feature type="domain" description="Wax synthase" evidence="9">
    <location>
        <begin position="216"/>
        <end position="306"/>
    </location>
</feature>
<dbReference type="GO" id="GO:0016020">
    <property type="term" value="C:membrane"/>
    <property type="evidence" value="ECO:0007669"/>
    <property type="project" value="UniProtKB-SubCell"/>
</dbReference>
<dbReference type="GO" id="GO:0008374">
    <property type="term" value="F:O-acyltransferase activity"/>
    <property type="evidence" value="ECO:0007669"/>
    <property type="project" value="InterPro"/>
</dbReference>
<evidence type="ECO:0000256" key="4">
    <source>
        <dbReference type="ARBA" id="ARBA00022679"/>
    </source>
</evidence>
<feature type="transmembrane region" description="Helical" evidence="8">
    <location>
        <begin position="184"/>
        <end position="208"/>
    </location>
</feature>
<keyword evidence="5 8" id="KW-0812">Transmembrane</keyword>
<evidence type="ECO:0000256" key="8">
    <source>
        <dbReference type="SAM" id="Phobius"/>
    </source>
</evidence>
<dbReference type="STRING" id="50990.A0A4Y7QGF5"/>
<dbReference type="OrthoDB" id="1077582at2759"/>
<dbReference type="AlphaFoldDB" id="A0A4Y7QGF5"/>
<dbReference type="InterPro" id="IPR032805">
    <property type="entry name" value="Wax_synthase_dom"/>
</dbReference>
<accession>A0A4Y7QGF5</accession>
<protein>
    <recommendedName>
        <fullName evidence="9">Wax synthase domain-containing protein</fullName>
    </recommendedName>
</protein>
<gene>
    <name evidence="10" type="ORF">BD410DRAFT_469200</name>
</gene>
<feature type="transmembrane region" description="Helical" evidence="8">
    <location>
        <begin position="31"/>
        <end position="51"/>
    </location>
</feature>
<sequence length="380" mass="43809">MTLKPLPVGLQAFIHVFIFFGVISRSRGMRAVIFLLILATSLFMILFTTTGKDSSDIVTWSLITSTLLQASDVLLINNVDELRLVEQKTPTTDLSLVQRCKWVFRLLTSPRAIGWTHEPRHAFPPHPPANQRRLGFIAKQLLSAFAYFVILDTVHTWIILSPVFQRKGVDLQSDGYPMRLVNTALHAAHIWSYMSFGYTLASAAAVALRITEPSNWPAIYGRWSDAYTLRRFWGRTWHQVFRRVVSTHGDFVTYRILKLRKGTFLADNIHRYTAFLVSGIIHAVGEYGMFRDEFWEKSGAIRFFLLQATAICIEQEISKAFRLKPTPWLRRLGFVWTFVWFVHTLPPWMNPQFRHGMADNYGFPFSVSHRLVTGQWDLVA</sequence>
<dbReference type="GO" id="GO:0006629">
    <property type="term" value="P:lipid metabolic process"/>
    <property type="evidence" value="ECO:0007669"/>
    <property type="project" value="InterPro"/>
</dbReference>
<reference evidence="10 11" key="1">
    <citation type="submission" date="2018-06" db="EMBL/GenBank/DDBJ databases">
        <title>A transcriptomic atlas of mushroom development highlights an independent origin of complex multicellularity.</title>
        <authorList>
            <consortium name="DOE Joint Genome Institute"/>
            <person name="Krizsan K."/>
            <person name="Almasi E."/>
            <person name="Merenyi Z."/>
            <person name="Sahu N."/>
            <person name="Viragh M."/>
            <person name="Koszo T."/>
            <person name="Mondo S."/>
            <person name="Kiss B."/>
            <person name="Balint B."/>
            <person name="Kues U."/>
            <person name="Barry K."/>
            <person name="Hegedus J.C."/>
            <person name="Henrissat B."/>
            <person name="Johnson J."/>
            <person name="Lipzen A."/>
            <person name="Ohm R."/>
            <person name="Nagy I."/>
            <person name="Pangilinan J."/>
            <person name="Yan J."/>
            <person name="Xiong Y."/>
            <person name="Grigoriev I.V."/>
            <person name="Hibbett D.S."/>
            <person name="Nagy L.G."/>
        </authorList>
    </citation>
    <scope>NUCLEOTIDE SEQUENCE [LARGE SCALE GENOMIC DNA]</scope>
    <source>
        <strain evidence="10 11">SZMC22713</strain>
    </source>
</reference>
<evidence type="ECO:0000313" key="11">
    <source>
        <dbReference type="Proteomes" id="UP000294933"/>
    </source>
</evidence>
<dbReference type="Proteomes" id="UP000294933">
    <property type="component" value="Unassembled WGS sequence"/>
</dbReference>
<dbReference type="PANTHER" id="PTHR31595">
    <property type="entry name" value="LONG-CHAIN-ALCOHOL O-FATTY-ACYLTRANSFERASE 3-RELATED"/>
    <property type="match status" value="1"/>
</dbReference>
<evidence type="ECO:0000259" key="9">
    <source>
        <dbReference type="Pfam" id="PF13813"/>
    </source>
</evidence>
<comment type="subcellular location">
    <subcellularLocation>
        <location evidence="1">Membrane</location>
        <topology evidence="1">Multi-pass membrane protein</topology>
    </subcellularLocation>
</comment>
<organism evidence="10 11">
    <name type="scientific">Rickenella mellea</name>
    <dbReference type="NCBI Taxonomy" id="50990"/>
    <lineage>
        <taxon>Eukaryota</taxon>
        <taxon>Fungi</taxon>
        <taxon>Dikarya</taxon>
        <taxon>Basidiomycota</taxon>
        <taxon>Agaricomycotina</taxon>
        <taxon>Agaricomycetes</taxon>
        <taxon>Hymenochaetales</taxon>
        <taxon>Rickenellaceae</taxon>
        <taxon>Rickenella</taxon>
    </lineage>
</organism>
<feature type="transmembrane region" description="Helical" evidence="8">
    <location>
        <begin position="141"/>
        <end position="164"/>
    </location>
</feature>
<dbReference type="Pfam" id="PF13813">
    <property type="entry name" value="MBOAT_2"/>
    <property type="match status" value="1"/>
</dbReference>
<evidence type="ECO:0000256" key="6">
    <source>
        <dbReference type="ARBA" id="ARBA00022989"/>
    </source>
</evidence>
<evidence type="ECO:0000256" key="2">
    <source>
        <dbReference type="ARBA" id="ARBA00005179"/>
    </source>
</evidence>
<dbReference type="EMBL" id="ML170160">
    <property type="protein sequence ID" value="TDL26773.1"/>
    <property type="molecule type" value="Genomic_DNA"/>
</dbReference>
<evidence type="ECO:0000256" key="7">
    <source>
        <dbReference type="ARBA" id="ARBA00023136"/>
    </source>
</evidence>
<comment type="similarity">
    <text evidence="3">Belongs to the wax synthase family.</text>
</comment>
<keyword evidence="11" id="KW-1185">Reference proteome</keyword>
<evidence type="ECO:0000256" key="3">
    <source>
        <dbReference type="ARBA" id="ARBA00007282"/>
    </source>
</evidence>
<proteinExistence type="inferred from homology"/>
<dbReference type="InterPro" id="IPR044851">
    <property type="entry name" value="Wax_synthase"/>
</dbReference>
<keyword evidence="6 8" id="KW-1133">Transmembrane helix</keyword>
<evidence type="ECO:0000256" key="5">
    <source>
        <dbReference type="ARBA" id="ARBA00022692"/>
    </source>
</evidence>
<dbReference type="VEuPathDB" id="FungiDB:BD410DRAFT_469200"/>
<evidence type="ECO:0000313" key="10">
    <source>
        <dbReference type="EMBL" id="TDL26773.1"/>
    </source>
</evidence>
<evidence type="ECO:0000256" key="1">
    <source>
        <dbReference type="ARBA" id="ARBA00004141"/>
    </source>
</evidence>
<comment type="pathway">
    <text evidence="2">Secondary metabolite biosynthesis.</text>
</comment>
<keyword evidence="4" id="KW-0808">Transferase</keyword>
<keyword evidence="7 8" id="KW-0472">Membrane</keyword>